<evidence type="ECO:0000256" key="1">
    <source>
        <dbReference type="SAM" id="Phobius"/>
    </source>
</evidence>
<dbReference type="STRING" id="137265.SAMN05421684_3599"/>
<evidence type="ECO:0000313" key="3">
    <source>
        <dbReference type="Proteomes" id="UP000199632"/>
    </source>
</evidence>
<protein>
    <recommendedName>
        <fullName evidence="4">ABC-2 family transporter protein</fullName>
    </recommendedName>
</protein>
<gene>
    <name evidence="2" type="ORF">SAMN05421684_3599</name>
</gene>
<evidence type="ECO:0000313" key="2">
    <source>
        <dbReference type="EMBL" id="SDZ22060.1"/>
    </source>
</evidence>
<keyword evidence="3" id="KW-1185">Reference proteome</keyword>
<feature type="transmembrane region" description="Helical" evidence="1">
    <location>
        <begin position="226"/>
        <end position="246"/>
    </location>
</feature>
<reference evidence="3" key="1">
    <citation type="submission" date="2016-10" db="EMBL/GenBank/DDBJ databases">
        <authorList>
            <person name="Varghese N."/>
            <person name="Submissions S."/>
        </authorList>
    </citation>
    <scope>NUCLEOTIDE SEQUENCE [LARGE SCALE GENOMIC DNA]</scope>
    <source>
        <strain evidence="3">DSM 44718</strain>
    </source>
</reference>
<dbReference type="RefSeq" id="WP_090793414.1">
    <property type="nucleotide sequence ID" value="NZ_BOND01000008.1"/>
</dbReference>
<organism evidence="2 3">
    <name type="scientific">Asanoa ishikariensis</name>
    <dbReference type="NCBI Taxonomy" id="137265"/>
    <lineage>
        <taxon>Bacteria</taxon>
        <taxon>Bacillati</taxon>
        <taxon>Actinomycetota</taxon>
        <taxon>Actinomycetes</taxon>
        <taxon>Micromonosporales</taxon>
        <taxon>Micromonosporaceae</taxon>
        <taxon>Asanoa</taxon>
    </lineage>
</organism>
<proteinExistence type="predicted"/>
<dbReference type="AlphaFoldDB" id="A0A1H3R8S0"/>
<keyword evidence="1" id="KW-0812">Transmembrane</keyword>
<name>A0A1H3R8S0_9ACTN</name>
<accession>A0A1H3R8S0</accession>
<keyword evidence="1" id="KW-1133">Transmembrane helix</keyword>
<dbReference type="Proteomes" id="UP000199632">
    <property type="component" value="Unassembled WGS sequence"/>
</dbReference>
<dbReference type="OrthoDB" id="2151407at2"/>
<evidence type="ECO:0008006" key="4">
    <source>
        <dbReference type="Google" id="ProtNLM"/>
    </source>
</evidence>
<feature type="transmembrane region" description="Helical" evidence="1">
    <location>
        <begin position="142"/>
        <end position="160"/>
    </location>
</feature>
<keyword evidence="1" id="KW-0472">Membrane</keyword>
<feature type="transmembrane region" description="Helical" evidence="1">
    <location>
        <begin position="281"/>
        <end position="301"/>
    </location>
</feature>
<sequence length="315" mass="31359">MGIGLGLAALIGVLVTAFAWPPAKSAPKDVPVAVVGSAQAIVQAEEQVDAALPDALKLRPTTDVETARDLIRAREVYGAIVFEASAPPRVLIASAASPVVAQLLQGIAGRMAQPDGAANGQVEDVVPLSVDDPRGATFTSSALPMVLGGMLVGILMSFLISGLWRRVAGAAVAAVAAGWVVVGVTQVWLGALEGSEWVNAGAVTLAIAAISMTLIGLVATFGPAGIGIGAIIVFLVGNSISGVASAPELLPTGFGALGQMLPAGAAGTLLRSTSYFDSAGAAGPIVVLASWGAAGLLLTALGRRLRPASHRALAG</sequence>
<feature type="transmembrane region" description="Helical" evidence="1">
    <location>
        <begin position="167"/>
        <end position="191"/>
    </location>
</feature>
<feature type="transmembrane region" description="Helical" evidence="1">
    <location>
        <begin position="197"/>
        <end position="219"/>
    </location>
</feature>
<dbReference type="EMBL" id="FNQB01000002">
    <property type="protein sequence ID" value="SDZ22060.1"/>
    <property type="molecule type" value="Genomic_DNA"/>
</dbReference>